<organism evidence="2 3">
    <name type="scientific">Myroides marinus</name>
    <dbReference type="NCBI Taxonomy" id="703342"/>
    <lineage>
        <taxon>Bacteria</taxon>
        <taxon>Pseudomonadati</taxon>
        <taxon>Bacteroidota</taxon>
        <taxon>Flavobacteriia</taxon>
        <taxon>Flavobacteriales</taxon>
        <taxon>Flavobacteriaceae</taxon>
        <taxon>Myroides</taxon>
    </lineage>
</organism>
<reference evidence="2 3" key="1">
    <citation type="submission" date="2016-01" db="EMBL/GenBank/DDBJ databases">
        <title>Whole genome sequencing of Myroides marinus L41.</title>
        <authorList>
            <person name="Hong K.W."/>
        </authorList>
    </citation>
    <scope>NUCLEOTIDE SEQUENCE [LARGE SCALE GENOMIC DNA]</scope>
    <source>
        <strain evidence="2 3">L41</strain>
    </source>
</reference>
<evidence type="ECO:0000313" key="3">
    <source>
        <dbReference type="Proteomes" id="UP000076630"/>
    </source>
</evidence>
<gene>
    <name evidence="2" type="ORF">AV926_02595</name>
</gene>
<dbReference type="AlphaFoldDB" id="A0A164AM76"/>
<sequence length="167" mass="19471">MKSLFKYIIIVFVLCFGFKTQAQNSIEEFKYKKSNLSSKESQELDFLINGGEGYMFITKDKQVISFPGKDGIIRLDINSSNDFTELTKGFTANMTSVIAINIQWDGNEEIVLEEQFLQKISDLKYIYIRSYTDLSKDLIQQKFYKLLEQLNKHKNVIVLYETMEQPS</sequence>
<feature type="signal peptide" evidence="1">
    <location>
        <begin position="1"/>
        <end position="22"/>
    </location>
</feature>
<evidence type="ECO:0008006" key="4">
    <source>
        <dbReference type="Google" id="ProtNLM"/>
    </source>
</evidence>
<evidence type="ECO:0000256" key="1">
    <source>
        <dbReference type="SAM" id="SignalP"/>
    </source>
</evidence>
<name>A0A164AM76_9FLAO</name>
<feature type="chain" id="PRO_5007848729" description="DUF4369 domain-containing protein" evidence="1">
    <location>
        <begin position="23"/>
        <end position="167"/>
    </location>
</feature>
<evidence type="ECO:0000313" key="2">
    <source>
        <dbReference type="EMBL" id="KZE84200.1"/>
    </source>
</evidence>
<dbReference type="RefSeq" id="WP_038988473.1">
    <property type="nucleotide sequence ID" value="NZ_JACAJN010000066.1"/>
</dbReference>
<dbReference type="Proteomes" id="UP000076630">
    <property type="component" value="Unassembled WGS sequence"/>
</dbReference>
<comment type="caution">
    <text evidence="2">The sequence shown here is derived from an EMBL/GenBank/DDBJ whole genome shotgun (WGS) entry which is preliminary data.</text>
</comment>
<keyword evidence="3" id="KW-1185">Reference proteome</keyword>
<protein>
    <recommendedName>
        <fullName evidence="4">DUF4369 domain-containing protein</fullName>
    </recommendedName>
</protein>
<keyword evidence="1" id="KW-0732">Signal</keyword>
<proteinExistence type="predicted"/>
<accession>A0A164AM76</accession>
<dbReference type="OrthoDB" id="1454429at2"/>
<dbReference type="EMBL" id="LQNU01000024">
    <property type="protein sequence ID" value="KZE84200.1"/>
    <property type="molecule type" value="Genomic_DNA"/>
</dbReference>